<reference evidence="4 5" key="1">
    <citation type="submission" date="2018-03" db="EMBL/GenBank/DDBJ databases">
        <title>Genomic Encyclopedia of Type Strains, Phase III (KMG-III): the genomes of soil and plant-associated and newly described type strains.</title>
        <authorList>
            <person name="Whitman W."/>
        </authorList>
    </citation>
    <scope>NUCLEOTIDE SEQUENCE [LARGE SCALE GENOMIC DNA]</scope>
    <source>
        <strain evidence="4 5">CGMCC 4.7125</strain>
    </source>
</reference>
<dbReference type="Pfam" id="PF02591">
    <property type="entry name" value="Zn_ribbon_9"/>
    <property type="match status" value="1"/>
</dbReference>
<feature type="domain" description="C4-type zinc ribbon" evidence="2">
    <location>
        <begin position="203"/>
        <end position="237"/>
    </location>
</feature>
<feature type="region of interest" description="Disordered" evidence="1">
    <location>
        <begin position="128"/>
        <end position="152"/>
    </location>
</feature>
<accession>A0A2T0LM60</accession>
<dbReference type="InterPro" id="IPR056003">
    <property type="entry name" value="CT398_CC_hairpin"/>
</dbReference>
<evidence type="ECO:0000259" key="2">
    <source>
        <dbReference type="Pfam" id="PF02591"/>
    </source>
</evidence>
<keyword evidence="5" id="KW-1185">Reference proteome</keyword>
<gene>
    <name evidence="4" type="ORF">B0I33_11243</name>
</gene>
<evidence type="ECO:0000313" key="5">
    <source>
        <dbReference type="Proteomes" id="UP000238362"/>
    </source>
</evidence>
<dbReference type="PANTHER" id="PTHR39082">
    <property type="entry name" value="PHOSPHOLIPASE C-BETA-2-RELATED"/>
    <property type="match status" value="1"/>
</dbReference>
<dbReference type="PANTHER" id="PTHR39082:SF1">
    <property type="entry name" value="SCAVENGER RECEPTOR CLASS A MEMBER 3"/>
    <property type="match status" value="1"/>
</dbReference>
<dbReference type="AlphaFoldDB" id="A0A2T0LM60"/>
<feature type="domain" description="CT398-like coiled coil hairpin" evidence="3">
    <location>
        <begin position="14"/>
        <end position="193"/>
    </location>
</feature>
<sequence length="245" mass="27701">MKADPAVQRQLLDLAKVDAELSRVAHRRRNLPELAEIAEAEKRLRERRDALVAVQTTVSDLDREVARQEREVESVRARADKDRNLMQSGSVSAKQLTDLEHELATLERRQSALEDDLLELMERKEAAELDAQRTSAEVSKAEQEVGDAGSRRDEALADLDTTEARRREDRERLVPRFPDDLLALYERVREQRGIGAALLRSRRCGACQLELDRNTIAEIKAAPEDEVVRCDNCGAILVRTLESGL</sequence>
<name>A0A2T0LM60_9PSEU</name>
<evidence type="ECO:0000259" key="3">
    <source>
        <dbReference type="Pfam" id="PF24481"/>
    </source>
</evidence>
<dbReference type="InterPro" id="IPR052376">
    <property type="entry name" value="Oxidative_Scav/Glycosyltrans"/>
</dbReference>
<dbReference type="Gene3D" id="1.10.287.1490">
    <property type="match status" value="1"/>
</dbReference>
<dbReference type="EMBL" id="PVNH01000012">
    <property type="protein sequence ID" value="PRX44165.1"/>
    <property type="molecule type" value="Genomic_DNA"/>
</dbReference>
<comment type="caution">
    <text evidence="4">The sequence shown here is derived from an EMBL/GenBank/DDBJ whole genome shotgun (WGS) entry which is preliminary data.</text>
</comment>
<feature type="compositionally biased region" description="Basic and acidic residues" evidence="1">
    <location>
        <begin position="139"/>
        <end position="152"/>
    </location>
</feature>
<evidence type="ECO:0000256" key="1">
    <source>
        <dbReference type="SAM" id="MobiDB-lite"/>
    </source>
</evidence>
<organism evidence="4 5">
    <name type="scientific">Prauserella shujinwangii</name>
    <dbReference type="NCBI Taxonomy" id="1453103"/>
    <lineage>
        <taxon>Bacteria</taxon>
        <taxon>Bacillati</taxon>
        <taxon>Actinomycetota</taxon>
        <taxon>Actinomycetes</taxon>
        <taxon>Pseudonocardiales</taxon>
        <taxon>Pseudonocardiaceae</taxon>
        <taxon>Prauserella</taxon>
    </lineage>
</organism>
<proteinExistence type="predicted"/>
<dbReference type="Pfam" id="PF24481">
    <property type="entry name" value="CT398_CC"/>
    <property type="match status" value="1"/>
</dbReference>
<evidence type="ECO:0000313" key="4">
    <source>
        <dbReference type="EMBL" id="PRX44165.1"/>
    </source>
</evidence>
<dbReference type="InterPro" id="IPR003743">
    <property type="entry name" value="Zf-RING_7"/>
</dbReference>
<dbReference type="RefSeq" id="WP_106181491.1">
    <property type="nucleotide sequence ID" value="NZ_PVNH01000012.1"/>
</dbReference>
<dbReference type="Proteomes" id="UP000238362">
    <property type="component" value="Unassembled WGS sequence"/>
</dbReference>
<protein>
    <submittedName>
        <fullName evidence="4">Uncharacterized protein</fullName>
    </submittedName>
</protein>
<dbReference type="OrthoDB" id="9784388at2"/>